<dbReference type="STRING" id="1805146.AUJ27_02025"/>
<reference evidence="1 2" key="1">
    <citation type="journal article" date="2016" name="Environ. Microbiol.">
        <title>Genomic resolution of a cold subsurface aquifer community provides metabolic insights for novel microbes adapted to high CO concentrations.</title>
        <authorList>
            <person name="Probst A.J."/>
            <person name="Castelle C.J."/>
            <person name="Singh A."/>
            <person name="Brown C.T."/>
            <person name="Anantharaman K."/>
            <person name="Sharon I."/>
            <person name="Hug L.A."/>
            <person name="Burstein D."/>
            <person name="Emerson J.B."/>
            <person name="Thomas B.C."/>
            <person name="Banfield J.F."/>
        </authorList>
    </citation>
    <scope>NUCLEOTIDE SEQUENCE [LARGE SCALE GENOMIC DNA]</scope>
    <source>
        <strain evidence="1">CG1_02_37_44</strain>
    </source>
</reference>
<accession>A0A1J4T7B6</accession>
<dbReference type="Proteomes" id="UP000183192">
    <property type="component" value="Unassembled WGS sequence"/>
</dbReference>
<proteinExistence type="predicted"/>
<gene>
    <name evidence="1" type="ORF">AUJ27_02025</name>
</gene>
<protein>
    <submittedName>
        <fullName evidence="1">Uncharacterized protein</fullName>
    </submittedName>
</protein>
<sequence length="385" mass="43598">MLTILKLNNSSNKLNNMFNYKHYVPILRWKAAERGALLKLKSDDKTNITPLIEFIMPQPDDDEGKKTPKDLLQESINVFMESIPNIADQILKHWGYDAIFIDVQFIDGSIRAEALEKILSHGKQLNLFMIPVITIIPVIGFESDAKTRHAAIKFAKESGNGLCSRITESNFNEKSLADDIKNFIIKNALVTRNVDLLVDFKIIDQLISCDSFVAKINKIPHLKEWRTFIVAGGAFPKDLSHLEKHNQHKISRADWAIWKMLLSALKRPPSFADYTIQHPVYMPQTSSATNPSASIRYALEDYWLIERGEGLRNPKGAGFKQYPALANILAKQKIFKGEEFSYGDSYIAEKAKDINTKKTGNPKTWLEAGINHHVTLVVNQIANLP</sequence>
<evidence type="ECO:0000313" key="2">
    <source>
        <dbReference type="Proteomes" id="UP000183192"/>
    </source>
</evidence>
<dbReference type="InterPro" id="IPR025683">
    <property type="entry name" value="Protein_beta"/>
</dbReference>
<organism evidence="1 2">
    <name type="scientific">Candidatus Falkowbacteria bacterium CG1_02_37_44</name>
    <dbReference type="NCBI Taxonomy" id="1805146"/>
    <lineage>
        <taxon>Bacteria</taxon>
        <taxon>Candidatus Falkowiibacteriota</taxon>
    </lineage>
</organism>
<dbReference type="EMBL" id="MNUU01000038">
    <property type="protein sequence ID" value="OIO07666.1"/>
    <property type="molecule type" value="Genomic_DNA"/>
</dbReference>
<evidence type="ECO:0000313" key="1">
    <source>
        <dbReference type="EMBL" id="OIO07666.1"/>
    </source>
</evidence>
<name>A0A1J4T7B6_9BACT</name>
<dbReference type="Pfam" id="PF14350">
    <property type="entry name" value="Beta_protein"/>
    <property type="match status" value="1"/>
</dbReference>
<dbReference type="AlphaFoldDB" id="A0A1J4T7B6"/>
<comment type="caution">
    <text evidence="1">The sequence shown here is derived from an EMBL/GenBank/DDBJ whole genome shotgun (WGS) entry which is preliminary data.</text>
</comment>